<keyword evidence="5" id="KW-1185">Reference proteome</keyword>
<sequence length="559" mass="62256">MGCTTLSAHQIGAAAFVSMGRNGQRALMDAKAASCLIDRRLDVMEQQGESRRQPNVLIIHTDQQRYDSLGCTGNRYALTPHIDRLASQGTLFHRHISAHPVCMPSRASFFTGRYPNGHGVYANGVAIPRGSQITEHPMNGGQSISPNTISHVPTMADVFGESGYRTASIGKLHFTCTNAPRSSHFEESRIRWAEEDMDTWSGPYYGFEQVQMTIGHGENYTGHYGKWLEREYQDVVAKVRSGEYRGNSSNHGLLYPSVVPVEAHSSTWIADRAISYLSHTAGEDKPFFLFLGFPDPHFPFTPPTELADLFAGQEIMPAYERKQGAGEILGSQRQLYQEEAIQYSQRYGSDFIGLARQYTDAMIHLIDRSVGRILSVLEQFDLADDTIILFTSDHGEYLGDYGLVFKSEHGCKALNHIPLIMKVPQTVDVWPKTCDAAVSNVDILPSLCDLVGIQAPAGVQGRSILPLLQGTRLSHPVQVTCYGDKPSDHNFSLWNDQYRYTWYPSTGECELYDHLTDPYETDNIAGTKQAAPIQTAMHLQLLELHCHTDHPSAGKVSNW</sequence>
<evidence type="ECO:0000259" key="3">
    <source>
        <dbReference type="Pfam" id="PF00884"/>
    </source>
</evidence>
<reference evidence="4 5" key="1">
    <citation type="submission" date="2019-10" db="EMBL/GenBank/DDBJ databases">
        <title>Description of Paenibacillus choica sp. nov.</title>
        <authorList>
            <person name="Carlier A."/>
            <person name="Qi S."/>
        </authorList>
    </citation>
    <scope>NUCLEOTIDE SEQUENCE [LARGE SCALE GENOMIC DNA]</scope>
    <source>
        <strain evidence="4 5">LMG 31460</strain>
    </source>
</reference>
<name>A0ABX1Z542_9BACL</name>
<evidence type="ECO:0000256" key="2">
    <source>
        <dbReference type="ARBA" id="ARBA00022801"/>
    </source>
</evidence>
<feature type="domain" description="Sulfatase N-terminal" evidence="3">
    <location>
        <begin position="54"/>
        <end position="453"/>
    </location>
</feature>
<dbReference type="PANTHER" id="PTHR45953:SF1">
    <property type="entry name" value="IDURONATE 2-SULFATASE"/>
    <property type="match status" value="1"/>
</dbReference>
<dbReference type="SUPFAM" id="SSF53649">
    <property type="entry name" value="Alkaline phosphatase-like"/>
    <property type="match status" value="1"/>
</dbReference>
<keyword evidence="1" id="KW-0479">Metal-binding</keyword>
<proteinExistence type="predicted"/>
<dbReference type="InterPro" id="IPR000917">
    <property type="entry name" value="Sulfatase_N"/>
</dbReference>
<dbReference type="EMBL" id="WHOC01000111">
    <property type="protein sequence ID" value="NOU88353.1"/>
    <property type="molecule type" value="Genomic_DNA"/>
</dbReference>
<accession>A0ABX1Z542</accession>
<organism evidence="4 5">
    <name type="scientific">Paenibacillus germinis</name>
    <dbReference type="NCBI Taxonomy" id="2654979"/>
    <lineage>
        <taxon>Bacteria</taxon>
        <taxon>Bacillati</taxon>
        <taxon>Bacillota</taxon>
        <taxon>Bacilli</taxon>
        <taxon>Bacillales</taxon>
        <taxon>Paenibacillaceae</taxon>
        <taxon>Paenibacillus</taxon>
    </lineage>
</organism>
<evidence type="ECO:0000256" key="1">
    <source>
        <dbReference type="ARBA" id="ARBA00022723"/>
    </source>
</evidence>
<gene>
    <name evidence="4" type="ORF">GC102_21700</name>
</gene>
<comment type="caution">
    <text evidence="4">The sequence shown here is derived from an EMBL/GenBank/DDBJ whole genome shotgun (WGS) entry which is preliminary data.</text>
</comment>
<dbReference type="Gene3D" id="3.40.720.10">
    <property type="entry name" value="Alkaline Phosphatase, subunit A"/>
    <property type="match status" value="1"/>
</dbReference>
<dbReference type="Proteomes" id="UP000658690">
    <property type="component" value="Unassembled WGS sequence"/>
</dbReference>
<dbReference type="Pfam" id="PF00884">
    <property type="entry name" value="Sulfatase"/>
    <property type="match status" value="1"/>
</dbReference>
<keyword evidence="2" id="KW-0378">Hydrolase</keyword>
<dbReference type="InterPro" id="IPR017850">
    <property type="entry name" value="Alkaline_phosphatase_core_sf"/>
</dbReference>
<dbReference type="PANTHER" id="PTHR45953">
    <property type="entry name" value="IDURONATE 2-SULFATASE"/>
    <property type="match status" value="1"/>
</dbReference>
<evidence type="ECO:0000313" key="4">
    <source>
        <dbReference type="EMBL" id="NOU88353.1"/>
    </source>
</evidence>
<protein>
    <submittedName>
        <fullName evidence="4">Sulfatase-like hydrolase/transferase</fullName>
    </submittedName>
</protein>
<evidence type="ECO:0000313" key="5">
    <source>
        <dbReference type="Proteomes" id="UP000658690"/>
    </source>
</evidence>